<dbReference type="EMBL" id="JMIX01000012">
    <property type="protein sequence ID" value="KEO90603.1"/>
    <property type="molecule type" value="Genomic_DNA"/>
</dbReference>
<dbReference type="PATRIC" id="fig|39960.10.peg.183"/>
<feature type="transmembrane region" description="Helical" evidence="6">
    <location>
        <begin position="368"/>
        <end position="393"/>
    </location>
</feature>
<evidence type="ECO:0000313" key="8">
    <source>
        <dbReference type="EMBL" id="KEO90603.1"/>
    </source>
</evidence>
<protein>
    <recommendedName>
        <fullName evidence="7">Major facilitator superfamily (MFS) profile domain-containing protein</fullName>
    </recommendedName>
</protein>
<dbReference type="Proteomes" id="UP000027866">
    <property type="component" value="Unassembled WGS sequence"/>
</dbReference>
<dbReference type="GO" id="GO:0016020">
    <property type="term" value="C:membrane"/>
    <property type="evidence" value="ECO:0007669"/>
    <property type="project" value="UniProtKB-SubCell"/>
</dbReference>
<evidence type="ECO:0000256" key="5">
    <source>
        <dbReference type="ARBA" id="ARBA00023136"/>
    </source>
</evidence>
<sequence>MASTPDPTTEDPISGAPTIAPGEGSTYRWYVLFLLILTLLFSVADRLVFSILLEDIKAEFDFSDAQLGLLGGVAFTLTYVIAGFPAARLADRSVRKNIVASAISFWSAMTALCGAATGFWTLFFARTGVGVGEGCSGPASQSMLADYFPRRELARAMGFLTLGSTLGTATGLIAGGLLAEAFGWRWAFVLMAAPGFLIGAALYFTVIEPRRGRYAPAGMSTDQTPLGETVRSLFANRVFLGLALGWAVQIMIGYALAFWMAPAMIRLFEVSVGDVALYLGLAFLIGGVPGPVLGGVMTDWLTRFDERWRAWFPGIVSLACILPLWLALRSGDFAVFLGLFAIGYAIFVASQAPIMSGIQSAVEPSQRGFAVAVALFFNNLFGQAVGLYLIGWLSDTLEPSRGNEALALSVLGVSLGAGIVALAIFVWTGREMERSGYIERIRAEG</sequence>
<dbReference type="KEGG" id="elq:Ga0102493_111117"/>
<feature type="domain" description="Major facilitator superfamily (MFS) profile" evidence="7">
    <location>
        <begin position="31"/>
        <end position="430"/>
    </location>
</feature>
<dbReference type="CDD" id="cd17328">
    <property type="entry name" value="MFS_spinster_like"/>
    <property type="match status" value="1"/>
</dbReference>
<dbReference type="Gene3D" id="1.20.1250.20">
    <property type="entry name" value="MFS general substrate transporter like domains"/>
    <property type="match status" value="1"/>
</dbReference>
<keyword evidence="2" id="KW-0813">Transport</keyword>
<dbReference type="GO" id="GO:0022857">
    <property type="term" value="F:transmembrane transporter activity"/>
    <property type="evidence" value="ECO:0007669"/>
    <property type="project" value="InterPro"/>
</dbReference>
<feature type="transmembrane region" description="Helical" evidence="6">
    <location>
        <begin position="29"/>
        <end position="53"/>
    </location>
</feature>
<dbReference type="Pfam" id="PF07690">
    <property type="entry name" value="MFS_1"/>
    <property type="match status" value="1"/>
</dbReference>
<keyword evidence="9" id="KW-1185">Reference proteome</keyword>
<feature type="transmembrane region" description="Helical" evidence="6">
    <location>
        <begin position="98"/>
        <end position="123"/>
    </location>
</feature>
<dbReference type="AlphaFoldDB" id="A0A074MFJ5"/>
<dbReference type="InterPro" id="IPR044770">
    <property type="entry name" value="MFS_spinster-like"/>
</dbReference>
<feature type="transmembrane region" description="Helical" evidence="6">
    <location>
        <begin position="65"/>
        <end position="86"/>
    </location>
</feature>
<evidence type="ECO:0000256" key="3">
    <source>
        <dbReference type="ARBA" id="ARBA00022692"/>
    </source>
</evidence>
<dbReference type="RefSeq" id="WP_051698344.1">
    <property type="nucleotide sequence ID" value="NZ_CP017057.1"/>
</dbReference>
<evidence type="ECO:0000259" key="7">
    <source>
        <dbReference type="PROSITE" id="PS50850"/>
    </source>
</evidence>
<dbReference type="PANTHER" id="PTHR23505">
    <property type="entry name" value="SPINSTER"/>
    <property type="match status" value="1"/>
</dbReference>
<accession>A0A074MFJ5</accession>
<feature type="transmembrane region" description="Helical" evidence="6">
    <location>
        <begin position="184"/>
        <end position="204"/>
    </location>
</feature>
<dbReference type="InterPro" id="IPR036259">
    <property type="entry name" value="MFS_trans_sf"/>
</dbReference>
<keyword evidence="5 6" id="KW-0472">Membrane</keyword>
<dbReference type="SUPFAM" id="SSF103473">
    <property type="entry name" value="MFS general substrate transporter"/>
    <property type="match status" value="1"/>
</dbReference>
<feature type="transmembrane region" description="Helical" evidence="6">
    <location>
        <begin position="238"/>
        <end position="260"/>
    </location>
</feature>
<feature type="transmembrane region" description="Helical" evidence="6">
    <location>
        <begin position="405"/>
        <end position="427"/>
    </location>
</feature>
<dbReference type="PANTHER" id="PTHR23505:SF79">
    <property type="entry name" value="PROTEIN SPINSTER"/>
    <property type="match status" value="1"/>
</dbReference>
<keyword evidence="3 6" id="KW-0812">Transmembrane</keyword>
<evidence type="ECO:0000256" key="2">
    <source>
        <dbReference type="ARBA" id="ARBA00022448"/>
    </source>
</evidence>
<feature type="transmembrane region" description="Helical" evidence="6">
    <location>
        <begin position="310"/>
        <end position="328"/>
    </location>
</feature>
<feature type="transmembrane region" description="Helical" evidence="6">
    <location>
        <begin position="275"/>
        <end position="298"/>
    </location>
</feature>
<evidence type="ECO:0000256" key="1">
    <source>
        <dbReference type="ARBA" id="ARBA00004141"/>
    </source>
</evidence>
<organism evidence="8 9">
    <name type="scientific">Erythrobacter litoralis</name>
    <dbReference type="NCBI Taxonomy" id="39960"/>
    <lineage>
        <taxon>Bacteria</taxon>
        <taxon>Pseudomonadati</taxon>
        <taxon>Pseudomonadota</taxon>
        <taxon>Alphaproteobacteria</taxon>
        <taxon>Sphingomonadales</taxon>
        <taxon>Erythrobacteraceae</taxon>
        <taxon>Erythrobacter/Porphyrobacter group</taxon>
        <taxon>Erythrobacter</taxon>
    </lineage>
</organism>
<reference evidence="8 9" key="1">
    <citation type="submission" date="2014-04" db="EMBL/GenBank/DDBJ databases">
        <title>A comprehensive comparison of genomes of Erythrobacter spp. Strains.</title>
        <authorList>
            <person name="Zheng Q."/>
        </authorList>
    </citation>
    <scope>NUCLEOTIDE SEQUENCE [LARGE SCALE GENOMIC DNA]</scope>
    <source>
        <strain evidence="8 9">DSM 8509</strain>
    </source>
</reference>
<name>A0A074MFJ5_9SPHN</name>
<evidence type="ECO:0000256" key="4">
    <source>
        <dbReference type="ARBA" id="ARBA00022989"/>
    </source>
</evidence>
<feature type="transmembrane region" description="Helical" evidence="6">
    <location>
        <begin position="157"/>
        <end position="178"/>
    </location>
</feature>
<evidence type="ECO:0000313" key="9">
    <source>
        <dbReference type="Proteomes" id="UP000027866"/>
    </source>
</evidence>
<feature type="transmembrane region" description="Helical" evidence="6">
    <location>
        <begin position="334"/>
        <end position="356"/>
    </location>
</feature>
<dbReference type="PROSITE" id="PS50850">
    <property type="entry name" value="MFS"/>
    <property type="match status" value="1"/>
</dbReference>
<comment type="caution">
    <text evidence="8">The sequence shown here is derived from an EMBL/GenBank/DDBJ whole genome shotgun (WGS) entry which is preliminary data.</text>
</comment>
<evidence type="ECO:0000256" key="6">
    <source>
        <dbReference type="SAM" id="Phobius"/>
    </source>
</evidence>
<proteinExistence type="predicted"/>
<comment type="subcellular location">
    <subcellularLocation>
        <location evidence="1">Membrane</location>
        <topology evidence="1">Multi-pass membrane protein</topology>
    </subcellularLocation>
</comment>
<dbReference type="OrthoDB" id="7400989at2"/>
<keyword evidence="4 6" id="KW-1133">Transmembrane helix</keyword>
<dbReference type="InterPro" id="IPR011701">
    <property type="entry name" value="MFS"/>
</dbReference>
<gene>
    <name evidence="8" type="ORF">EH32_01920</name>
</gene>
<dbReference type="InterPro" id="IPR020846">
    <property type="entry name" value="MFS_dom"/>
</dbReference>